<reference evidence="6 7" key="1">
    <citation type="journal article" date="2024" name="Nat. Commun.">
        <title>Phylogenomics reveals the evolutionary origins of lichenization in chlorophyte algae.</title>
        <authorList>
            <person name="Puginier C."/>
            <person name="Libourel C."/>
            <person name="Otte J."/>
            <person name="Skaloud P."/>
            <person name="Haon M."/>
            <person name="Grisel S."/>
            <person name="Petersen M."/>
            <person name="Berrin J.G."/>
            <person name="Delaux P.M."/>
            <person name="Dal Grande F."/>
            <person name="Keller J."/>
        </authorList>
    </citation>
    <scope>NUCLEOTIDE SEQUENCE [LARGE SCALE GENOMIC DNA]</scope>
    <source>
        <strain evidence="6 7">SAG 2145</strain>
    </source>
</reference>
<dbReference type="GO" id="GO:0098849">
    <property type="term" value="P:cellular detoxification of cadmium ion"/>
    <property type="evidence" value="ECO:0007669"/>
    <property type="project" value="TreeGrafter"/>
</dbReference>
<dbReference type="GO" id="GO:0046872">
    <property type="term" value="F:metal ion binding"/>
    <property type="evidence" value="ECO:0007669"/>
    <property type="project" value="UniProtKB-KW"/>
</dbReference>
<dbReference type="InterPro" id="IPR007719">
    <property type="entry name" value="PCS_N"/>
</dbReference>
<dbReference type="InterPro" id="IPR040409">
    <property type="entry name" value="PCS-like"/>
</dbReference>
<evidence type="ECO:0000256" key="4">
    <source>
        <dbReference type="ARBA" id="ARBA00022723"/>
    </source>
</evidence>
<evidence type="ECO:0000313" key="6">
    <source>
        <dbReference type="EMBL" id="KAK9824887.1"/>
    </source>
</evidence>
<feature type="domain" description="Peptidase C83" evidence="5">
    <location>
        <begin position="1"/>
        <end position="214"/>
    </location>
</feature>
<comment type="caution">
    <text evidence="6">The sequence shown here is derived from an EMBL/GenBank/DDBJ whole genome shotgun (WGS) entry which is preliminary data.</text>
</comment>
<dbReference type="AlphaFoldDB" id="A0AAW1QTV6"/>
<keyword evidence="3" id="KW-0808">Transferase</keyword>
<dbReference type="SUPFAM" id="SSF54001">
    <property type="entry name" value="Cysteine proteinases"/>
    <property type="match status" value="1"/>
</dbReference>
<evidence type="ECO:0000259" key="5">
    <source>
        <dbReference type="PROSITE" id="PS51443"/>
    </source>
</evidence>
<dbReference type="Proteomes" id="UP001438707">
    <property type="component" value="Unassembled WGS sequence"/>
</dbReference>
<dbReference type="PROSITE" id="PS51443">
    <property type="entry name" value="PCS"/>
    <property type="match status" value="1"/>
</dbReference>
<evidence type="ECO:0000313" key="7">
    <source>
        <dbReference type="Proteomes" id="UP001438707"/>
    </source>
</evidence>
<protein>
    <recommendedName>
        <fullName evidence="1">glutathione gamma-glutamylcysteinyltransferase</fullName>
        <ecNumber evidence="1">2.3.2.15</ecNumber>
    </recommendedName>
</protein>
<evidence type="ECO:0000256" key="3">
    <source>
        <dbReference type="ARBA" id="ARBA00022679"/>
    </source>
</evidence>
<dbReference type="InterPro" id="IPR038765">
    <property type="entry name" value="Papain-like_cys_pep_sf"/>
</dbReference>
<dbReference type="GO" id="GO:0016756">
    <property type="term" value="F:glutathione gamma-glutamylcysteinyltransferase activity"/>
    <property type="evidence" value="ECO:0007669"/>
    <property type="project" value="UniProtKB-EC"/>
</dbReference>
<dbReference type="Gene3D" id="3.90.70.30">
    <property type="entry name" value="Phytochelatin synthase, N-terminal domain"/>
    <property type="match status" value="1"/>
</dbReference>
<dbReference type="PANTHER" id="PTHR33447">
    <property type="entry name" value="GLUTATHIONE GAMMA-GLUTAMYLCYSTEINYLTRANSFERASE"/>
    <property type="match status" value="1"/>
</dbReference>
<dbReference type="Pfam" id="PF05023">
    <property type="entry name" value="Phytochelatin"/>
    <property type="match status" value="1"/>
</dbReference>
<gene>
    <name evidence="6" type="ORF">WJX74_003355</name>
</gene>
<name>A0AAW1QTV6_9CHLO</name>
<dbReference type="GO" id="GO:0010273">
    <property type="term" value="P:detoxification of copper ion"/>
    <property type="evidence" value="ECO:0007669"/>
    <property type="project" value="TreeGrafter"/>
</dbReference>
<dbReference type="PANTHER" id="PTHR33447:SF2">
    <property type="entry name" value="GLUTATHIONE GAMMA-GLUTAMYLCYSTEINYLTRANSFERASE"/>
    <property type="match status" value="1"/>
</dbReference>
<evidence type="ECO:0000256" key="2">
    <source>
        <dbReference type="ARBA" id="ARBA00022539"/>
    </source>
</evidence>
<dbReference type="GO" id="GO:0046938">
    <property type="term" value="P:phytochelatin biosynthetic process"/>
    <property type="evidence" value="ECO:0007669"/>
    <property type="project" value="InterPro"/>
</dbReference>
<dbReference type="EMBL" id="JALJOS010000027">
    <property type="protein sequence ID" value="KAK9824887.1"/>
    <property type="molecule type" value="Genomic_DNA"/>
</dbReference>
<dbReference type="InterPro" id="IPR038156">
    <property type="entry name" value="PCS_N_sf"/>
</dbReference>
<accession>A0AAW1QTV6</accession>
<evidence type="ECO:0000256" key="1">
    <source>
        <dbReference type="ARBA" id="ARBA00012468"/>
    </source>
</evidence>
<organism evidence="6 7">
    <name type="scientific">Apatococcus lobatus</name>
    <dbReference type="NCBI Taxonomy" id="904363"/>
    <lineage>
        <taxon>Eukaryota</taxon>
        <taxon>Viridiplantae</taxon>
        <taxon>Chlorophyta</taxon>
        <taxon>core chlorophytes</taxon>
        <taxon>Trebouxiophyceae</taxon>
        <taxon>Chlorellales</taxon>
        <taxon>Chlorellaceae</taxon>
        <taxon>Apatococcus</taxon>
    </lineage>
</organism>
<dbReference type="EC" id="2.3.2.15" evidence="1"/>
<keyword evidence="4" id="KW-0479">Metal-binding</keyword>
<keyword evidence="7" id="KW-1185">Reference proteome</keyword>
<proteinExistence type="predicted"/>
<sequence length="391" mass="42832">MRQLAVPPAVPFSSAEGRAIFKDALAEGSLEGFFELIEQFSTQDEPAFCGLSSIAMVLNALAIDPRRRWKGVWRWFHEYMLDCCRPIAQIKHDGINLSQAACLARCNGAIVDMWRHGEEDEEAFRERVHASCSSTSQHMIVSYSRRGLSQTGDGHFSPVGGYHAEQDLVLVLDTARFKYPPHWVPLSLLYAAMAAVDASTGSVRGYLVLQRLPQPDSVLFTLNIRDRASKAAQDFAQSGLQRLIAGLVDTSCSLDAPAIVGYIIKALPIEEAAKFVSVRQSNAGCVSGGCSDGLCRQQDSEDQLLKELQATPLHQAVAAHLDGKPASSQHDDITLADHAALLLLISSWGPLANVQARAQLKDMLDISKMEIVEAEVQYLRRQLHNLPSGID</sequence>
<dbReference type="FunFam" id="3.90.70.30:FF:000001">
    <property type="entry name" value="Glutathione gamma-glutamylcysteinyltransferase 1"/>
    <property type="match status" value="1"/>
</dbReference>
<keyword evidence="2" id="KW-0104">Cadmium</keyword>